<dbReference type="GO" id="GO:0045727">
    <property type="term" value="P:positive regulation of translation"/>
    <property type="evidence" value="ECO:0007669"/>
    <property type="project" value="TreeGrafter"/>
</dbReference>
<dbReference type="SUPFAM" id="SSF46785">
    <property type="entry name" value="Winged helix' DNA-binding domain"/>
    <property type="match status" value="1"/>
</dbReference>
<dbReference type="EMBL" id="JAGPNK010000002">
    <property type="protein sequence ID" value="KAH7326687.1"/>
    <property type="molecule type" value="Genomic_DNA"/>
</dbReference>
<dbReference type="GO" id="GO:0005829">
    <property type="term" value="C:cytosol"/>
    <property type="evidence" value="ECO:0007669"/>
    <property type="project" value="TreeGrafter"/>
</dbReference>
<feature type="compositionally biased region" description="Basic and acidic residues" evidence="3">
    <location>
        <begin position="423"/>
        <end position="437"/>
    </location>
</feature>
<dbReference type="InterPro" id="IPR006630">
    <property type="entry name" value="La_HTH"/>
</dbReference>
<evidence type="ECO:0000256" key="1">
    <source>
        <dbReference type="ARBA" id="ARBA00022884"/>
    </source>
</evidence>
<dbReference type="Gene3D" id="1.10.10.10">
    <property type="entry name" value="Winged helix-like DNA-binding domain superfamily/Winged helix DNA-binding domain"/>
    <property type="match status" value="1"/>
</dbReference>
<evidence type="ECO:0000256" key="3">
    <source>
        <dbReference type="SAM" id="MobiDB-lite"/>
    </source>
</evidence>
<feature type="compositionally biased region" description="Basic and acidic residues" evidence="3">
    <location>
        <begin position="73"/>
        <end position="107"/>
    </location>
</feature>
<evidence type="ECO:0000256" key="2">
    <source>
        <dbReference type="PROSITE-ProRule" id="PRU00332"/>
    </source>
</evidence>
<dbReference type="PANTHER" id="PTHR22792">
    <property type="entry name" value="LUPUS LA PROTEIN-RELATED"/>
    <property type="match status" value="1"/>
</dbReference>
<feature type="compositionally biased region" description="Basic and acidic residues" evidence="3">
    <location>
        <begin position="275"/>
        <end position="291"/>
    </location>
</feature>
<keyword evidence="6" id="KW-1185">Reference proteome</keyword>
<name>A0A8K0WWN6_9HYPO</name>
<organism evidence="5 6">
    <name type="scientific">Stachybotrys elegans</name>
    <dbReference type="NCBI Taxonomy" id="80388"/>
    <lineage>
        <taxon>Eukaryota</taxon>
        <taxon>Fungi</taxon>
        <taxon>Dikarya</taxon>
        <taxon>Ascomycota</taxon>
        <taxon>Pezizomycotina</taxon>
        <taxon>Sordariomycetes</taxon>
        <taxon>Hypocreomycetidae</taxon>
        <taxon>Hypocreales</taxon>
        <taxon>Stachybotryaceae</taxon>
        <taxon>Stachybotrys</taxon>
    </lineage>
</organism>
<dbReference type="InterPro" id="IPR045180">
    <property type="entry name" value="La_dom_prot"/>
</dbReference>
<feature type="compositionally biased region" description="Polar residues" evidence="3">
    <location>
        <begin position="18"/>
        <end position="32"/>
    </location>
</feature>
<comment type="caution">
    <text evidence="5">The sequence shown here is derived from an EMBL/GenBank/DDBJ whole genome shotgun (WGS) entry which is preliminary data.</text>
</comment>
<keyword evidence="1 2" id="KW-0694">RNA-binding</keyword>
<gene>
    <name evidence="5" type="ORF">B0I35DRAFT_475308</name>
</gene>
<dbReference type="GO" id="GO:0003723">
    <property type="term" value="F:RNA binding"/>
    <property type="evidence" value="ECO:0007669"/>
    <property type="project" value="UniProtKB-UniRule"/>
</dbReference>
<evidence type="ECO:0000313" key="6">
    <source>
        <dbReference type="Proteomes" id="UP000813444"/>
    </source>
</evidence>
<feature type="compositionally biased region" description="Polar residues" evidence="3">
    <location>
        <begin position="743"/>
        <end position="754"/>
    </location>
</feature>
<evidence type="ECO:0000259" key="4">
    <source>
        <dbReference type="PROSITE" id="PS50961"/>
    </source>
</evidence>
<feature type="compositionally biased region" description="Gly residues" evidence="3">
    <location>
        <begin position="709"/>
        <end position="719"/>
    </location>
</feature>
<dbReference type="PROSITE" id="PS50961">
    <property type="entry name" value="HTH_LA"/>
    <property type="match status" value="1"/>
</dbReference>
<dbReference type="GO" id="GO:0010494">
    <property type="term" value="C:cytoplasmic stress granule"/>
    <property type="evidence" value="ECO:0007669"/>
    <property type="project" value="TreeGrafter"/>
</dbReference>
<dbReference type="Pfam" id="PF05383">
    <property type="entry name" value="La"/>
    <property type="match status" value="1"/>
</dbReference>
<feature type="region of interest" description="Disordered" evidence="3">
    <location>
        <begin position="1"/>
        <end position="309"/>
    </location>
</feature>
<feature type="region of interest" description="Disordered" evidence="3">
    <location>
        <begin position="321"/>
        <end position="520"/>
    </location>
</feature>
<dbReference type="InterPro" id="IPR036388">
    <property type="entry name" value="WH-like_DNA-bd_sf"/>
</dbReference>
<dbReference type="SMART" id="SM00715">
    <property type="entry name" value="LA"/>
    <property type="match status" value="1"/>
</dbReference>
<feature type="compositionally biased region" description="Low complexity" evidence="3">
    <location>
        <begin position="39"/>
        <end position="52"/>
    </location>
</feature>
<feature type="compositionally biased region" description="Basic and acidic residues" evidence="3">
    <location>
        <begin position="393"/>
        <end position="412"/>
    </location>
</feature>
<sequence>MAAPSTFSYAQAAKGQNVLPSNSQTDATSDGQSLPPPAADKASAAAENPAEPDAVRPVAPEKQEFESVPESDIDARSESVQERRSESKRDDDSERLNRPWRRNDKGTRSSSATTRSVDEQDSRKPRRGKKGKTSEKQTTEQTGDKDQETEPEPPKIELSEAPIPTVNIWHQRKEAQLAKAKPTPASQQDAPKASSEQAEDTKKSGRSAEDAAEDSPREASFTNGVKPVRKAGDAQRPDRNGSRGSRLPEKDGKDAKTEVPPPVEDATAWPTPEIATKEDKKKVVDKVDRVEGQNQDDAAQSKPSHKNKWITYDYVPSVSFETQVNRGSKPRGGARANNGPRHATAQQAGDKTSVAAPPSKSSETQKPPRESPAGVNGAAQPSQQGRRPAGDAAHGRESRKPAPHNGAEKGKDVAPAQATESNHAPRERPEGRNERGRGGFRGRGNHFGNSHSQSQSINSGGFTQGGGPASRAQGPYSPPARQNGQGQMYMPPTQRGGRGGRNAGSGNYHRMSLPNGSSRVPPVQTQFAGYEYPMAPMSAMPFQPPYWDHAMMPFIKSQIEYYFSIENLCKDMYLRKRMDSQGFVPLHFVAAFKRMRELSGDLGLIRAVCEESNEIDFVLGDDDCERLRRRSGWETFVLPMGERDELARNHGPNQFSFKSRSYHFGHPYNGMPPMPYGMASPPAYPIPGEVQYPPYTGELTNGHGVNGMMNGGAVNGHGGPSQLSADVPDFSPSQPLDKGVKSAGQTEGESNQPNGHAPEAHTNGLTNGVVANEASS</sequence>
<proteinExistence type="predicted"/>
<dbReference type="OrthoDB" id="340227at2759"/>
<feature type="domain" description="HTH La-type RNA-binding" evidence="4">
    <location>
        <begin position="545"/>
        <end position="638"/>
    </location>
</feature>
<feature type="compositionally biased region" description="Polar residues" evidence="3">
    <location>
        <begin position="292"/>
        <end position="302"/>
    </location>
</feature>
<feature type="compositionally biased region" description="Polar residues" evidence="3">
    <location>
        <begin position="450"/>
        <end position="461"/>
    </location>
</feature>
<dbReference type="AlphaFoldDB" id="A0A8K0WWN6"/>
<feature type="compositionally biased region" description="Basic and acidic residues" evidence="3">
    <location>
        <begin position="230"/>
        <end position="257"/>
    </location>
</feature>
<dbReference type="CDD" id="cd07323">
    <property type="entry name" value="LAM"/>
    <property type="match status" value="1"/>
</dbReference>
<dbReference type="InterPro" id="IPR036390">
    <property type="entry name" value="WH_DNA-bd_sf"/>
</dbReference>
<reference evidence="5" key="1">
    <citation type="journal article" date="2021" name="Nat. Commun.">
        <title>Genetic determinants of endophytism in the Arabidopsis root mycobiome.</title>
        <authorList>
            <person name="Mesny F."/>
            <person name="Miyauchi S."/>
            <person name="Thiergart T."/>
            <person name="Pickel B."/>
            <person name="Atanasova L."/>
            <person name="Karlsson M."/>
            <person name="Huettel B."/>
            <person name="Barry K.W."/>
            <person name="Haridas S."/>
            <person name="Chen C."/>
            <person name="Bauer D."/>
            <person name="Andreopoulos W."/>
            <person name="Pangilinan J."/>
            <person name="LaButti K."/>
            <person name="Riley R."/>
            <person name="Lipzen A."/>
            <person name="Clum A."/>
            <person name="Drula E."/>
            <person name="Henrissat B."/>
            <person name="Kohler A."/>
            <person name="Grigoriev I.V."/>
            <person name="Martin F.M."/>
            <person name="Hacquard S."/>
        </authorList>
    </citation>
    <scope>NUCLEOTIDE SEQUENCE</scope>
    <source>
        <strain evidence="5">MPI-CAGE-CH-0235</strain>
    </source>
</reference>
<feature type="region of interest" description="Disordered" evidence="3">
    <location>
        <begin position="706"/>
        <end position="776"/>
    </location>
</feature>
<dbReference type="PANTHER" id="PTHR22792:SF132">
    <property type="entry name" value="LA-RELATED PROTEIN 1"/>
    <property type="match status" value="1"/>
</dbReference>
<accession>A0A8K0WWN6</accession>
<feature type="compositionally biased region" description="Basic and acidic residues" evidence="3">
    <location>
        <begin position="132"/>
        <end position="158"/>
    </location>
</feature>
<protein>
    <recommendedName>
        <fullName evidence="4">HTH La-type RNA-binding domain-containing protein</fullName>
    </recommendedName>
</protein>
<evidence type="ECO:0000313" key="5">
    <source>
        <dbReference type="EMBL" id="KAH7326687.1"/>
    </source>
</evidence>
<dbReference type="Proteomes" id="UP000813444">
    <property type="component" value="Unassembled WGS sequence"/>
</dbReference>
<feature type="compositionally biased region" description="Basic and acidic residues" evidence="3">
    <location>
        <begin position="199"/>
        <end position="217"/>
    </location>
</feature>